<dbReference type="PATRIC" id="fig|1267003.4.peg.1387"/>
<feature type="transmembrane region" description="Helical" evidence="1">
    <location>
        <begin position="6"/>
        <end position="27"/>
    </location>
</feature>
<dbReference type="RefSeq" id="WP_020089936.1">
    <property type="nucleotide sequence ID" value="NZ_AZCZ01000032.1"/>
</dbReference>
<keyword evidence="1" id="KW-1133">Transmembrane helix</keyword>
<dbReference type="PROSITE" id="PS50887">
    <property type="entry name" value="GGDEF"/>
    <property type="match status" value="1"/>
</dbReference>
<name>A0A0R1GXE5_9LACO</name>
<dbReference type="CDD" id="cd01949">
    <property type="entry name" value="GGDEF"/>
    <property type="match status" value="1"/>
</dbReference>
<proteinExistence type="predicted"/>
<dbReference type="GO" id="GO:0052621">
    <property type="term" value="F:diguanylate cyclase activity"/>
    <property type="evidence" value="ECO:0007669"/>
    <property type="project" value="TreeGrafter"/>
</dbReference>
<dbReference type="AlphaFoldDB" id="A0A0R1GXE5"/>
<dbReference type="OrthoDB" id="9759607at2"/>
<feature type="transmembrane region" description="Helical" evidence="1">
    <location>
        <begin position="177"/>
        <end position="195"/>
    </location>
</feature>
<dbReference type="eggNOG" id="COG2199">
    <property type="taxonomic scope" value="Bacteria"/>
</dbReference>
<dbReference type="SMART" id="SM00267">
    <property type="entry name" value="GGDEF"/>
    <property type="match status" value="1"/>
</dbReference>
<evidence type="ECO:0000256" key="1">
    <source>
        <dbReference type="SAM" id="Phobius"/>
    </source>
</evidence>
<evidence type="ECO:0000313" key="3">
    <source>
        <dbReference type="EMBL" id="KRK35818.1"/>
    </source>
</evidence>
<dbReference type="GO" id="GO:1902201">
    <property type="term" value="P:negative regulation of bacterial-type flagellum-dependent cell motility"/>
    <property type="evidence" value="ECO:0007669"/>
    <property type="project" value="TreeGrafter"/>
</dbReference>
<feature type="transmembrane region" description="Helical" evidence="1">
    <location>
        <begin position="74"/>
        <end position="92"/>
    </location>
</feature>
<organism evidence="3 4">
    <name type="scientific">Levilactobacillus parabrevis ATCC 53295</name>
    <dbReference type="NCBI Taxonomy" id="1267003"/>
    <lineage>
        <taxon>Bacteria</taxon>
        <taxon>Bacillati</taxon>
        <taxon>Bacillota</taxon>
        <taxon>Bacilli</taxon>
        <taxon>Lactobacillales</taxon>
        <taxon>Lactobacillaceae</taxon>
        <taxon>Levilactobacillus</taxon>
    </lineage>
</organism>
<dbReference type="EMBL" id="AZCZ01000032">
    <property type="protein sequence ID" value="KRK35818.1"/>
    <property type="molecule type" value="Genomic_DNA"/>
</dbReference>
<dbReference type="GO" id="GO:0005886">
    <property type="term" value="C:plasma membrane"/>
    <property type="evidence" value="ECO:0007669"/>
    <property type="project" value="TreeGrafter"/>
</dbReference>
<dbReference type="STRING" id="357278.IV61_GL001395"/>
<feature type="transmembrane region" description="Helical" evidence="1">
    <location>
        <begin position="48"/>
        <end position="68"/>
    </location>
</feature>
<accession>A0A0R1GXE5</accession>
<dbReference type="NCBIfam" id="TIGR00254">
    <property type="entry name" value="GGDEF"/>
    <property type="match status" value="1"/>
</dbReference>
<dbReference type="GO" id="GO:0043709">
    <property type="term" value="P:cell adhesion involved in single-species biofilm formation"/>
    <property type="evidence" value="ECO:0007669"/>
    <property type="project" value="TreeGrafter"/>
</dbReference>
<protein>
    <submittedName>
        <fullName evidence="3">Signal transduction diguanylate cyclase</fullName>
    </submittedName>
</protein>
<keyword evidence="1" id="KW-0472">Membrane</keyword>
<keyword evidence="1" id="KW-0812">Transmembrane</keyword>
<sequence>MTWAQWFVTPAFTSVFFLLGVLTLYWFMTDRITKKLQKRHPTINVSRVRTIIGLLYMAILIVGAQLSVDGTGNGWVFVNFQIFAVVFISYFLQLEIKFWQTAIVIVGFMGINGTLMIPLSWLFAAIYVGLYYAMKLVKQHQHHTWTDFVDYSLVNLAFSTAMWGVMKFRFNLHPITVGWEILFSFFFMTIMFVYISSVRDGANTIAQLTYTTNFDELTHVHNFYAYKNNFGQAFDHAQRHQEPLTLMLFDIDHFKQVNDTYGHLTGDYVLTTVSRMITQELKASNPKLQLYRTGGEEFTIFFANYTPAQAHTTVTAIARRIRETPMQHAGETFNITISVGLTQLKSGDENQVDTYRRADEQLYHSKRHGRDQVTVG</sequence>
<dbReference type="PANTHER" id="PTHR45138">
    <property type="entry name" value="REGULATORY COMPONENTS OF SENSORY TRANSDUCTION SYSTEM"/>
    <property type="match status" value="1"/>
</dbReference>
<dbReference type="Pfam" id="PF00990">
    <property type="entry name" value="GGDEF"/>
    <property type="match status" value="1"/>
</dbReference>
<keyword evidence="4" id="KW-1185">Reference proteome</keyword>
<comment type="caution">
    <text evidence="3">The sequence shown here is derived from an EMBL/GenBank/DDBJ whole genome shotgun (WGS) entry which is preliminary data.</text>
</comment>
<evidence type="ECO:0000313" key="4">
    <source>
        <dbReference type="Proteomes" id="UP000051176"/>
    </source>
</evidence>
<dbReference type="Gene3D" id="3.30.70.270">
    <property type="match status" value="1"/>
</dbReference>
<dbReference type="InterPro" id="IPR050469">
    <property type="entry name" value="Diguanylate_Cyclase"/>
</dbReference>
<gene>
    <name evidence="3" type="ORF">FD07_GL001310</name>
</gene>
<feature type="domain" description="GGDEF" evidence="2">
    <location>
        <begin position="242"/>
        <end position="376"/>
    </location>
</feature>
<reference evidence="3 4" key="1">
    <citation type="journal article" date="2015" name="Genome Announc.">
        <title>Expanding the biotechnology potential of lactobacilli through comparative genomics of 213 strains and associated genera.</title>
        <authorList>
            <person name="Sun Z."/>
            <person name="Harris H.M."/>
            <person name="McCann A."/>
            <person name="Guo C."/>
            <person name="Argimon S."/>
            <person name="Zhang W."/>
            <person name="Yang X."/>
            <person name="Jeffery I.B."/>
            <person name="Cooney J.C."/>
            <person name="Kagawa T.F."/>
            <person name="Liu W."/>
            <person name="Song Y."/>
            <person name="Salvetti E."/>
            <person name="Wrobel A."/>
            <person name="Rasinkangas P."/>
            <person name="Parkhill J."/>
            <person name="Rea M.C."/>
            <person name="O'Sullivan O."/>
            <person name="Ritari J."/>
            <person name="Douillard F.P."/>
            <person name="Paul Ross R."/>
            <person name="Yang R."/>
            <person name="Briner A.E."/>
            <person name="Felis G.E."/>
            <person name="de Vos W.M."/>
            <person name="Barrangou R."/>
            <person name="Klaenhammer T.R."/>
            <person name="Caufield P.W."/>
            <person name="Cui Y."/>
            <person name="Zhang H."/>
            <person name="O'Toole P.W."/>
        </authorList>
    </citation>
    <scope>NUCLEOTIDE SEQUENCE [LARGE SCALE GENOMIC DNA]</scope>
    <source>
        <strain evidence="3 4">ATCC 53295</strain>
    </source>
</reference>
<dbReference type="InterPro" id="IPR000160">
    <property type="entry name" value="GGDEF_dom"/>
</dbReference>
<dbReference type="SUPFAM" id="SSF55073">
    <property type="entry name" value="Nucleotide cyclase"/>
    <property type="match status" value="1"/>
</dbReference>
<dbReference type="InterPro" id="IPR043128">
    <property type="entry name" value="Rev_trsase/Diguanyl_cyclase"/>
</dbReference>
<dbReference type="InterPro" id="IPR029787">
    <property type="entry name" value="Nucleotide_cyclase"/>
</dbReference>
<feature type="transmembrane region" description="Helical" evidence="1">
    <location>
        <begin position="104"/>
        <end position="128"/>
    </location>
</feature>
<dbReference type="Proteomes" id="UP000051176">
    <property type="component" value="Unassembled WGS sequence"/>
</dbReference>
<evidence type="ECO:0000259" key="2">
    <source>
        <dbReference type="PROSITE" id="PS50887"/>
    </source>
</evidence>
<dbReference type="PANTHER" id="PTHR45138:SF9">
    <property type="entry name" value="DIGUANYLATE CYCLASE DGCM-RELATED"/>
    <property type="match status" value="1"/>
</dbReference>
<dbReference type="FunFam" id="3.30.70.270:FF:000001">
    <property type="entry name" value="Diguanylate cyclase domain protein"/>
    <property type="match status" value="1"/>
</dbReference>